<dbReference type="PANTHER" id="PTHR34968">
    <property type="entry name" value="AUGMIN SUBUNIT 5"/>
    <property type="match status" value="1"/>
</dbReference>
<name>A0A176WPP1_MARPO</name>
<keyword evidence="3" id="KW-1185">Reference proteome</keyword>
<feature type="region of interest" description="Disordered" evidence="1">
    <location>
        <begin position="70"/>
        <end position="154"/>
    </location>
</feature>
<gene>
    <name evidence="2" type="ORF">AXG93_763s1140</name>
</gene>
<evidence type="ECO:0000256" key="1">
    <source>
        <dbReference type="SAM" id="MobiDB-lite"/>
    </source>
</evidence>
<evidence type="ECO:0000313" key="3">
    <source>
        <dbReference type="Proteomes" id="UP000077202"/>
    </source>
</evidence>
<feature type="compositionally biased region" description="Basic and acidic residues" evidence="1">
    <location>
        <begin position="192"/>
        <end position="202"/>
    </location>
</feature>
<dbReference type="GO" id="GO:0005876">
    <property type="term" value="C:spindle microtubule"/>
    <property type="evidence" value="ECO:0007669"/>
    <property type="project" value="InterPro"/>
</dbReference>
<proteinExistence type="predicted"/>
<reference evidence="2" key="1">
    <citation type="submission" date="2016-03" db="EMBL/GenBank/DDBJ databases">
        <title>Mechanisms controlling the formation of the plant cell surface in tip-growing cells are functionally conserved among land plants.</title>
        <authorList>
            <person name="Honkanen S."/>
            <person name="Jones V.A."/>
            <person name="Morieri G."/>
            <person name="Champion C."/>
            <person name="Hetherington A.J."/>
            <person name="Kelly S."/>
            <person name="Saint-Marcoux D."/>
            <person name="Proust H."/>
            <person name="Prescott H."/>
            <person name="Dolan L."/>
        </authorList>
    </citation>
    <scope>NUCLEOTIDE SEQUENCE [LARGE SCALE GENOMIC DNA]</scope>
    <source>
        <tissue evidence="2">Whole gametophyte</tissue>
    </source>
</reference>
<dbReference type="EMBL" id="LVLJ01000267">
    <property type="protein sequence ID" value="OAE35080.1"/>
    <property type="molecule type" value="Genomic_DNA"/>
</dbReference>
<feature type="compositionally biased region" description="Basic and acidic residues" evidence="1">
    <location>
        <begin position="85"/>
        <end position="121"/>
    </location>
</feature>
<dbReference type="GO" id="GO:0070652">
    <property type="term" value="C:HAUS complex"/>
    <property type="evidence" value="ECO:0007669"/>
    <property type="project" value="InterPro"/>
</dbReference>
<dbReference type="InterPro" id="IPR029131">
    <property type="entry name" value="HAUS5"/>
</dbReference>
<sequence>MQTPATTSPRADSILDWLEQEMGYRLPPSADAITKICRGNMLPIWKFLLERVKSEKTVDKIRRNIHVHGNNVGTSTVKDLNVEENQLKRNESGKLERRGSNAEEESTKHMERDRRRLENKLKTSGSSRNVKVKEVREKESTSNERGSDAGDQREKALLEREDAEKEVARLRHMIERSLKEMKGRMSDLSTEEGERQRVLDEKSNSRHKQVLLEAYDQRCEQAIRILTEYWRRLHTYVEHARESQRGRGWSDGTNDRFRREPSMYATAVRGERLSDENIFIETAEERSIRVTCEMISGNLVEKIRGVFHAYDGDSAKGENHMEETKLGFVVDGGDGIPEQVKETALSLLRNPPHLLQAMIGYTSRIVANVNKETEKIDIRADAERLRYENNRITEDGTSGKEKSTVTANQVVVQEKSKACLDITNRGIFKQLRERQTAHVQQFMATEEMLNLAAEAKSTTEELVKRMSGAVNGGQPAYMNGNQNAGGLRQIELEVWGKERELAGLKSSVDMLTSEIQRLKMMCEERKQAKEDLRRKWRKIEEFNARRMELESVYGALIHANRTAAMSWEQHMTAARELSNTTIVPVCTTLQNDVNYASDMIEREVGAFTRSPDNRLYLFPAFSQGLLDAMGASNASGPEAVAAVHRNADLMTARAGAGDPSAISSINRINAALQSLSGVAGEGADAGLVAVVESLQFFFRHKVSSANLLEDLAREVNQMQLLRDLVTSGRMLLAAANSSRPEYERCKFMYEGRTTLTAEWQVLDTEPRNAAACAATAIEQEKIALEQWLPELKAAVQEAQKCLENSKRVRGLVDEWWEQPASTAVDWITVDGQNVAAWLAHVKQLQVAFYEKQLL</sequence>
<evidence type="ECO:0000313" key="2">
    <source>
        <dbReference type="EMBL" id="OAE35080.1"/>
    </source>
</evidence>
<dbReference type="GO" id="GO:0051225">
    <property type="term" value="P:spindle assembly"/>
    <property type="evidence" value="ECO:0007669"/>
    <property type="project" value="InterPro"/>
</dbReference>
<evidence type="ECO:0008006" key="4">
    <source>
        <dbReference type="Google" id="ProtNLM"/>
    </source>
</evidence>
<feature type="region of interest" description="Disordered" evidence="1">
    <location>
        <begin position="183"/>
        <end position="202"/>
    </location>
</feature>
<feature type="compositionally biased region" description="Basic and acidic residues" evidence="1">
    <location>
        <begin position="131"/>
        <end position="154"/>
    </location>
</feature>
<dbReference type="InterPro" id="IPR044706">
    <property type="entry name" value="AUG5_plant"/>
</dbReference>
<dbReference type="PANTHER" id="PTHR34968:SF1">
    <property type="entry name" value="AUGMIN SUBUNIT 5"/>
    <property type="match status" value="1"/>
</dbReference>
<dbReference type="Proteomes" id="UP000077202">
    <property type="component" value="Unassembled WGS sequence"/>
</dbReference>
<dbReference type="Pfam" id="PF14817">
    <property type="entry name" value="HAUS5"/>
    <property type="match status" value="2"/>
</dbReference>
<accession>A0A176WPP1</accession>
<comment type="caution">
    <text evidence="2">The sequence shown here is derived from an EMBL/GenBank/DDBJ whole genome shotgun (WGS) entry which is preliminary data.</text>
</comment>
<protein>
    <recommendedName>
        <fullName evidence="4">AUGMIN subunit 5</fullName>
    </recommendedName>
</protein>
<dbReference type="AlphaFoldDB" id="A0A176WPP1"/>
<organism evidence="2 3">
    <name type="scientific">Marchantia polymorpha subsp. ruderalis</name>
    <dbReference type="NCBI Taxonomy" id="1480154"/>
    <lineage>
        <taxon>Eukaryota</taxon>
        <taxon>Viridiplantae</taxon>
        <taxon>Streptophyta</taxon>
        <taxon>Embryophyta</taxon>
        <taxon>Marchantiophyta</taxon>
        <taxon>Marchantiopsida</taxon>
        <taxon>Marchantiidae</taxon>
        <taxon>Marchantiales</taxon>
        <taxon>Marchantiaceae</taxon>
        <taxon>Marchantia</taxon>
    </lineage>
</organism>